<keyword evidence="13" id="KW-1185">Reference proteome</keyword>
<dbReference type="EMBL" id="QKRX01000005">
    <property type="protein sequence ID" value="RAU18206.1"/>
    <property type="molecule type" value="Genomic_DNA"/>
</dbReference>
<dbReference type="Gene3D" id="1.20.272.10">
    <property type="match status" value="1"/>
</dbReference>
<evidence type="ECO:0000256" key="4">
    <source>
        <dbReference type="ARBA" id="ARBA00022695"/>
    </source>
</evidence>
<keyword evidence="3" id="KW-0808">Transferase</keyword>
<keyword evidence="6" id="KW-0239">DNA-directed DNA polymerase</keyword>
<feature type="domain" description="DNA polymerase III delta N-terminal" evidence="10">
    <location>
        <begin position="21"/>
        <end position="138"/>
    </location>
</feature>
<name>A0A364NM82_9GAMM</name>
<dbReference type="Pfam" id="PF14840">
    <property type="entry name" value="DNA_pol3_delt_C"/>
    <property type="match status" value="1"/>
</dbReference>
<dbReference type="Proteomes" id="UP000250744">
    <property type="component" value="Unassembled WGS sequence"/>
</dbReference>
<evidence type="ECO:0000256" key="8">
    <source>
        <dbReference type="ARBA" id="ARBA00049244"/>
    </source>
</evidence>
<dbReference type="InterPro" id="IPR010372">
    <property type="entry name" value="DNA_pol3_delta_N"/>
</dbReference>
<dbReference type="SUPFAM" id="SSF52540">
    <property type="entry name" value="P-loop containing nucleoside triphosphate hydrolases"/>
    <property type="match status" value="1"/>
</dbReference>
<dbReference type="InterPro" id="IPR005790">
    <property type="entry name" value="DNA_polIII_delta"/>
</dbReference>
<keyword evidence="5" id="KW-0235">DNA replication</keyword>
<evidence type="ECO:0000256" key="1">
    <source>
        <dbReference type="ARBA" id="ARBA00012417"/>
    </source>
</evidence>
<accession>A0A364NM82</accession>
<dbReference type="GO" id="GO:0006261">
    <property type="term" value="P:DNA-templated DNA replication"/>
    <property type="evidence" value="ECO:0007669"/>
    <property type="project" value="TreeGrafter"/>
</dbReference>
<protein>
    <recommendedName>
        <fullName evidence="2 9">DNA polymerase III subunit delta</fullName>
        <ecNumber evidence="1 9">2.7.7.7</ecNumber>
    </recommendedName>
</protein>
<dbReference type="OrthoDB" id="9770982at2"/>
<dbReference type="PANTHER" id="PTHR34388:SF1">
    <property type="entry name" value="DNA POLYMERASE III SUBUNIT DELTA"/>
    <property type="match status" value="1"/>
</dbReference>
<comment type="similarity">
    <text evidence="7">Belongs to the DNA polymerase HolA subunit family.</text>
</comment>
<evidence type="ECO:0000259" key="10">
    <source>
        <dbReference type="Pfam" id="PF06144"/>
    </source>
</evidence>
<dbReference type="InterPro" id="IPR027417">
    <property type="entry name" value="P-loop_NTPase"/>
</dbReference>
<evidence type="ECO:0000256" key="2">
    <source>
        <dbReference type="ARBA" id="ARBA00017703"/>
    </source>
</evidence>
<dbReference type="Gene3D" id="1.10.8.60">
    <property type="match status" value="1"/>
</dbReference>
<dbReference type="InterPro" id="IPR032780">
    <property type="entry name" value="DNA_pol3_delt_C"/>
</dbReference>
<dbReference type="GO" id="GO:0003887">
    <property type="term" value="F:DNA-directed DNA polymerase activity"/>
    <property type="evidence" value="ECO:0007669"/>
    <property type="project" value="UniProtKB-UniRule"/>
</dbReference>
<organism evidence="12 13">
    <name type="scientific">Nitrincola tibetensis</name>
    <dbReference type="NCBI Taxonomy" id="2219697"/>
    <lineage>
        <taxon>Bacteria</taxon>
        <taxon>Pseudomonadati</taxon>
        <taxon>Pseudomonadota</taxon>
        <taxon>Gammaproteobacteria</taxon>
        <taxon>Oceanospirillales</taxon>
        <taxon>Oceanospirillaceae</taxon>
        <taxon>Nitrincola</taxon>
    </lineage>
</organism>
<sequence length="344" mass="38303">MKLRPTDLPAKLSSNPVYPVYLVYGDEPLLSLESCDYIRRFLSQKGFSEREVFQVDGHFSWEGTLQSTNALSLFSEQKILEIRLGESKINKADSQHLQAYLDNPAPDTTLLLVADKLDAGSKKSAWYSTIDKRGLMVEIWPLEPQQLPGWLIQRGIALGLHLDTEAAQLLSDRVEGNLLAARQELDKLRLLCADGQISAEQILEAVSDNSRYDVFALMDAALMRQPVRCQKILQVIRQEGVEAPVVLWAITREIRTLYALMQGLSRGMAADTLCQKEKVWGKRKGPVLKACQRLHLDDLEKMLSQAALADHAIKGQGQHDPWLIMAQLVLALAGAALPLAALEA</sequence>
<evidence type="ECO:0000256" key="5">
    <source>
        <dbReference type="ARBA" id="ARBA00022705"/>
    </source>
</evidence>
<dbReference type="PANTHER" id="PTHR34388">
    <property type="entry name" value="DNA POLYMERASE III SUBUNIT DELTA"/>
    <property type="match status" value="1"/>
</dbReference>
<proteinExistence type="inferred from homology"/>
<dbReference type="AlphaFoldDB" id="A0A364NM82"/>
<dbReference type="RefSeq" id="WP_112158849.1">
    <property type="nucleotide sequence ID" value="NZ_QKRX01000005.1"/>
</dbReference>
<evidence type="ECO:0000259" key="11">
    <source>
        <dbReference type="Pfam" id="PF14840"/>
    </source>
</evidence>
<dbReference type="Gene3D" id="3.40.50.300">
    <property type="entry name" value="P-loop containing nucleotide triphosphate hydrolases"/>
    <property type="match status" value="1"/>
</dbReference>
<dbReference type="NCBIfam" id="TIGR01128">
    <property type="entry name" value="holA"/>
    <property type="match status" value="1"/>
</dbReference>
<evidence type="ECO:0000256" key="3">
    <source>
        <dbReference type="ARBA" id="ARBA00022679"/>
    </source>
</evidence>
<evidence type="ECO:0000256" key="7">
    <source>
        <dbReference type="ARBA" id="ARBA00034754"/>
    </source>
</evidence>
<dbReference type="Pfam" id="PF06144">
    <property type="entry name" value="DNA_pol3_delta"/>
    <property type="match status" value="1"/>
</dbReference>
<comment type="caution">
    <text evidence="12">The sequence shown here is derived from an EMBL/GenBank/DDBJ whole genome shotgun (WGS) entry which is preliminary data.</text>
</comment>
<dbReference type="GO" id="GO:0003677">
    <property type="term" value="F:DNA binding"/>
    <property type="evidence" value="ECO:0007669"/>
    <property type="project" value="InterPro"/>
</dbReference>
<evidence type="ECO:0000256" key="6">
    <source>
        <dbReference type="ARBA" id="ARBA00022932"/>
    </source>
</evidence>
<feature type="domain" description="DNA polymerase III subunit delta C-terminal" evidence="11">
    <location>
        <begin position="215"/>
        <end position="338"/>
    </location>
</feature>
<reference evidence="12 13" key="1">
    <citation type="submission" date="2018-06" db="EMBL/GenBank/DDBJ databases">
        <title>Nitrincola tibetense sp. nov., isolated from Lake XuguoCo on Tibetan Plateau.</title>
        <authorList>
            <person name="Xing P."/>
        </authorList>
    </citation>
    <scope>NUCLEOTIDE SEQUENCE [LARGE SCALE GENOMIC DNA]</scope>
    <source>
        <strain evidence="13">xg18</strain>
    </source>
</reference>
<dbReference type="InterPro" id="IPR008921">
    <property type="entry name" value="DNA_pol3_clamp-load_cplx_C"/>
</dbReference>
<keyword evidence="4" id="KW-0548">Nucleotidyltransferase</keyword>
<gene>
    <name evidence="12" type="primary">holA</name>
    <name evidence="12" type="ORF">DN062_08170</name>
</gene>
<evidence type="ECO:0000313" key="13">
    <source>
        <dbReference type="Proteomes" id="UP000250744"/>
    </source>
</evidence>
<dbReference type="GO" id="GO:0009360">
    <property type="term" value="C:DNA polymerase III complex"/>
    <property type="evidence" value="ECO:0007669"/>
    <property type="project" value="UniProtKB-UniRule"/>
</dbReference>
<evidence type="ECO:0000256" key="9">
    <source>
        <dbReference type="NCBIfam" id="TIGR01128"/>
    </source>
</evidence>
<dbReference type="CDD" id="cd18138">
    <property type="entry name" value="HLD_clamp_pol_III_delta"/>
    <property type="match status" value="1"/>
</dbReference>
<dbReference type="EC" id="2.7.7.7" evidence="1 9"/>
<evidence type="ECO:0000313" key="12">
    <source>
        <dbReference type="EMBL" id="RAU18206.1"/>
    </source>
</evidence>
<comment type="catalytic activity">
    <reaction evidence="8">
        <text>DNA(n) + a 2'-deoxyribonucleoside 5'-triphosphate = DNA(n+1) + diphosphate</text>
        <dbReference type="Rhea" id="RHEA:22508"/>
        <dbReference type="Rhea" id="RHEA-COMP:17339"/>
        <dbReference type="Rhea" id="RHEA-COMP:17340"/>
        <dbReference type="ChEBI" id="CHEBI:33019"/>
        <dbReference type="ChEBI" id="CHEBI:61560"/>
        <dbReference type="ChEBI" id="CHEBI:173112"/>
        <dbReference type="EC" id="2.7.7.7"/>
    </reaction>
</comment>
<dbReference type="SUPFAM" id="SSF48019">
    <property type="entry name" value="post-AAA+ oligomerization domain-like"/>
    <property type="match status" value="1"/>
</dbReference>